<dbReference type="AlphaFoldDB" id="A0A0H2S8W7"/>
<feature type="region of interest" description="Disordered" evidence="1">
    <location>
        <begin position="1"/>
        <end position="22"/>
    </location>
</feature>
<name>A0A0H2S8W7_9AGAM</name>
<evidence type="ECO:0000313" key="3">
    <source>
        <dbReference type="Proteomes" id="UP000053477"/>
    </source>
</evidence>
<reference evidence="2 3" key="1">
    <citation type="submission" date="2015-04" db="EMBL/GenBank/DDBJ databases">
        <title>Complete genome sequence of Schizopora paradoxa KUC8140, a cosmopolitan wood degrader in East Asia.</title>
        <authorList>
            <consortium name="DOE Joint Genome Institute"/>
            <person name="Min B."/>
            <person name="Park H."/>
            <person name="Jang Y."/>
            <person name="Kim J.-J."/>
            <person name="Kim K.H."/>
            <person name="Pangilinan J."/>
            <person name="Lipzen A."/>
            <person name="Riley R."/>
            <person name="Grigoriev I.V."/>
            <person name="Spatafora J.W."/>
            <person name="Choi I.-G."/>
        </authorList>
    </citation>
    <scope>NUCLEOTIDE SEQUENCE [LARGE SCALE GENOMIC DNA]</scope>
    <source>
        <strain evidence="2 3">KUC8140</strain>
    </source>
</reference>
<dbReference type="Proteomes" id="UP000053477">
    <property type="component" value="Unassembled WGS sequence"/>
</dbReference>
<dbReference type="EMBL" id="KQ085882">
    <property type="protein sequence ID" value="KLO20687.1"/>
    <property type="molecule type" value="Genomic_DNA"/>
</dbReference>
<evidence type="ECO:0000313" key="2">
    <source>
        <dbReference type="EMBL" id="KLO20687.1"/>
    </source>
</evidence>
<evidence type="ECO:0000256" key="1">
    <source>
        <dbReference type="SAM" id="MobiDB-lite"/>
    </source>
</evidence>
<organism evidence="2 3">
    <name type="scientific">Schizopora paradoxa</name>
    <dbReference type="NCBI Taxonomy" id="27342"/>
    <lineage>
        <taxon>Eukaryota</taxon>
        <taxon>Fungi</taxon>
        <taxon>Dikarya</taxon>
        <taxon>Basidiomycota</taxon>
        <taxon>Agaricomycotina</taxon>
        <taxon>Agaricomycetes</taxon>
        <taxon>Hymenochaetales</taxon>
        <taxon>Schizoporaceae</taxon>
        <taxon>Schizopora</taxon>
    </lineage>
</organism>
<feature type="region of interest" description="Disordered" evidence="1">
    <location>
        <begin position="46"/>
        <end position="80"/>
    </location>
</feature>
<accession>A0A0H2S8W7</accession>
<dbReference type="InParanoid" id="A0A0H2S8W7"/>
<proteinExistence type="predicted"/>
<sequence length="174" mass="18571">MPLPRYRSSAVPPAMDSTQKVHPVAPSAPCSVPGFISQMFHAMESQLPPVPSNKSAHDTKAQSSLIKLTPPPPPPLNNPSIGNEEIPVMPSGLVSPTPIRLGDASGLQMLANFSPNVEIVFTDDFSDVDVEVILDVLFNPPTPSPGNRAQILIPNAKLAEIVTALKELVTNFHD</sequence>
<protein>
    <submittedName>
        <fullName evidence="2">Uncharacterized protein</fullName>
    </submittedName>
</protein>
<keyword evidence="3" id="KW-1185">Reference proteome</keyword>
<gene>
    <name evidence="2" type="ORF">SCHPADRAFT_923774</name>
</gene>